<dbReference type="Proteomes" id="UP000010474">
    <property type="component" value="Plasmid pANACY.05"/>
</dbReference>
<accession>K9ZRM5</accession>
<dbReference type="PATRIC" id="fig|272123.3.peg.6688"/>
<gene>
    <name evidence="2" type="ordered locus">Anacy_6150</name>
</gene>
<sequence length="95" mass="10733">MLGSGFAYGFLKTAFNSKQFEQSGQTELRRFGRAEYEQLKTGMSLTDVRSILNRGIEVNRSATMATFVWKNPDASKITVIFESDRLKSKEQSGLE</sequence>
<organism evidence="2 3">
    <name type="scientific">Anabaena cylindrica (strain ATCC 27899 / PCC 7122)</name>
    <dbReference type="NCBI Taxonomy" id="272123"/>
    <lineage>
        <taxon>Bacteria</taxon>
        <taxon>Bacillati</taxon>
        <taxon>Cyanobacteriota</taxon>
        <taxon>Cyanophyceae</taxon>
        <taxon>Nostocales</taxon>
        <taxon>Nostocaceae</taxon>
        <taxon>Anabaena</taxon>
    </lineage>
</organism>
<dbReference type="InterPro" id="IPR037873">
    <property type="entry name" value="BamE-like"/>
</dbReference>
<dbReference type="AlphaFoldDB" id="K9ZRM5"/>
<keyword evidence="2" id="KW-0614">Plasmid</keyword>
<protein>
    <recommendedName>
        <fullName evidence="4">DUF3862 domain-containing protein</fullName>
    </recommendedName>
</protein>
<evidence type="ECO:0008006" key="4">
    <source>
        <dbReference type="Google" id="ProtNLM"/>
    </source>
</evidence>
<evidence type="ECO:0000313" key="3">
    <source>
        <dbReference type="Proteomes" id="UP000010474"/>
    </source>
</evidence>
<keyword evidence="3" id="KW-1185">Reference proteome</keyword>
<dbReference type="KEGG" id="acy:Anacy_6150"/>
<dbReference type="Gene3D" id="3.30.1450.10">
    <property type="match status" value="1"/>
</dbReference>
<dbReference type="HOGENOM" id="CLU_167432_0_0_3"/>
<name>K9ZRM5_ANACC</name>
<keyword evidence="1" id="KW-0732">Signal</keyword>
<evidence type="ECO:0000313" key="2">
    <source>
        <dbReference type="EMBL" id="AFZ61419.1"/>
    </source>
</evidence>
<evidence type="ECO:0000256" key="1">
    <source>
        <dbReference type="ARBA" id="ARBA00022729"/>
    </source>
</evidence>
<reference evidence="3" key="1">
    <citation type="journal article" date="2013" name="Proc. Natl. Acad. Sci. U.S.A.">
        <title>Improving the coverage of the cyanobacterial phylum using diversity-driven genome sequencing.</title>
        <authorList>
            <person name="Shih P.M."/>
            <person name="Wu D."/>
            <person name="Latifi A."/>
            <person name="Axen S.D."/>
            <person name="Fewer D.P."/>
            <person name="Talla E."/>
            <person name="Calteau A."/>
            <person name="Cai F."/>
            <person name="Tandeau de Marsac N."/>
            <person name="Rippka R."/>
            <person name="Herdman M."/>
            <person name="Sivonen K."/>
            <person name="Coursin T."/>
            <person name="Laurent T."/>
            <person name="Goodwin L."/>
            <person name="Nolan M."/>
            <person name="Davenport K.W."/>
            <person name="Han C.S."/>
            <person name="Rubin E.M."/>
            <person name="Eisen J.A."/>
            <person name="Woyke T."/>
            <person name="Gugger M."/>
            <person name="Kerfeld C.A."/>
        </authorList>
    </citation>
    <scope>NUCLEOTIDE SEQUENCE [LARGE SCALE GENOMIC DNA]</scope>
    <source>
        <strain evidence="3">ATCC 27899 / PCC 7122</strain>
    </source>
</reference>
<geneLocation type="plasmid" evidence="2 3">
    <name>pANACY.05</name>
</geneLocation>
<dbReference type="EMBL" id="CP003664">
    <property type="protein sequence ID" value="AFZ61419.1"/>
    <property type="molecule type" value="Genomic_DNA"/>
</dbReference>
<proteinExistence type="predicted"/>